<organism evidence="1">
    <name type="scientific">Rhizophora mucronata</name>
    <name type="common">Asiatic mangrove</name>
    <dbReference type="NCBI Taxonomy" id="61149"/>
    <lineage>
        <taxon>Eukaryota</taxon>
        <taxon>Viridiplantae</taxon>
        <taxon>Streptophyta</taxon>
        <taxon>Embryophyta</taxon>
        <taxon>Tracheophyta</taxon>
        <taxon>Spermatophyta</taxon>
        <taxon>Magnoliopsida</taxon>
        <taxon>eudicotyledons</taxon>
        <taxon>Gunneridae</taxon>
        <taxon>Pentapetalae</taxon>
        <taxon>rosids</taxon>
        <taxon>fabids</taxon>
        <taxon>Malpighiales</taxon>
        <taxon>Rhizophoraceae</taxon>
        <taxon>Rhizophora</taxon>
    </lineage>
</organism>
<name>A0A2P2PL60_RHIMU</name>
<protein>
    <submittedName>
        <fullName evidence="1">Uncharacterized protein</fullName>
    </submittedName>
</protein>
<reference evidence="1" key="1">
    <citation type="submission" date="2018-02" db="EMBL/GenBank/DDBJ databases">
        <title>Rhizophora mucronata_Transcriptome.</title>
        <authorList>
            <person name="Meera S.P."/>
            <person name="Sreeshan A."/>
            <person name="Augustine A."/>
        </authorList>
    </citation>
    <scope>NUCLEOTIDE SEQUENCE</scope>
    <source>
        <tissue evidence="1">Leaf</tissue>
    </source>
</reference>
<sequence length="18" mass="1875">MLVAASATSIFVSSRSFT</sequence>
<proteinExistence type="predicted"/>
<accession>A0A2P2PL60</accession>
<evidence type="ECO:0000313" key="1">
    <source>
        <dbReference type="EMBL" id="MBX55486.1"/>
    </source>
</evidence>
<dbReference type="AlphaFoldDB" id="A0A2P2PL60"/>
<dbReference type="EMBL" id="GGEC01075002">
    <property type="protein sequence ID" value="MBX55486.1"/>
    <property type="molecule type" value="Transcribed_RNA"/>
</dbReference>